<evidence type="ECO:0000256" key="1">
    <source>
        <dbReference type="SAM" id="Phobius"/>
    </source>
</evidence>
<dbReference type="Proteomes" id="UP000712007">
    <property type="component" value="Unassembled WGS sequence"/>
</dbReference>
<sequence length="94" mass="10912">MQIIDIIILAIIIAVYILAFRWDKFGRYVYRHDFVRGIIIGFSVAILYTVTNALFSGLWHVKYGSIISWAIAIVLPTVMNVWMKKHLSEKNPEE</sequence>
<protein>
    <submittedName>
        <fullName evidence="2">Uncharacterized protein</fullName>
    </submittedName>
</protein>
<reference evidence="2" key="2">
    <citation type="journal article" date="2021" name="PeerJ">
        <title>Extensive microbial diversity within the chicken gut microbiome revealed by metagenomics and culture.</title>
        <authorList>
            <person name="Gilroy R."/>
            <person name="Ravi A."/>
            <person name="Getino M."/>
            <person name="Pursley I."/>
            <person name="Horton D.L."/>
            <person name="Alikhan N.F."/>
            <person name="Baker D."/>
            <person name="Gharbi K."/>
            <person name="Hall N."/>
            <person name="Watson M."/>
            <person name="Adriaenssens E.M."/>
            <person name="Foster-Nyarko E."/>
            <person name="Jarju S."/>
            <person name="Secka A."/>
            <person name="Antonio M."/>
            <person name="Oren A."/>
            <person name="Chaudhuri R.R."/>
            <person name="La Ragione R."/>
            <person name="Hildebrand F."/>
            <person name="Pallen M.J."/>
        </authorList>
    </citation>
    <scope>NUCLEOTIDE SEQUENCE</scope>
    <source>
        <strain evidence="2">3924</strain>
    </source>
</reference>
<organism evidence="2 3">
    <name type="scientific">Candidatus Aphodosoma intestinipullorum</name>
    <dbReference type="NCBI Taxonomy" id="2840674"/>
    <lineage>
        <taxon>Bacteria</taxon>
        <taxon>Pseudomonadati</taxon>
        <taxon>Bacteroidota</taxon>
        <taxon>Bacteroidia</taxon>
        <taxon>Bacteroidales</taxon>
        <taxon>Candidatus Aphodosoma</taxon>
    </lineage>
</organism>
<evidence type="ECO:0000313" key="3">
    <source>
        <dbReference type="Proteomes" id="UP000712007"/>
    </source>
</evidence>
<feature type="transmembrane region" description="Helical" evidence="1">
    <location>
        <begin position="34"/>
        <end position="55"/>
    </location>
</feature>
<accession>A0A940DIK9</accession>
<evidence type="ECO:0000313" key="2">
    <source>
        <dbReference type="EMBL" id="MBO8439086.1"/>
    </source>
</evidence>
<feature type="transmembrane region" description="Helical" evidence="1">
    <location>
        <begin position="61"/>
        <end position="82"/>
    </location>
</feature>
<name>A0A940DIK9_9BACT</name>
<dbReference type="AlphaFoldDB" id="A0A940DIK9"/>
<feature type="transmembrane region" description="Helical" evidence="1">
    <location>
        <begin position="6"/>
        <end position="22"/>
    </location>
</feature>
<proteinExistence type="predicted"/>
<keyword evidence="1" id="KW-1133">Transmembrane helix</keyword>
<keyword evidence="1" id="KW-0812">Transmembrane</keyword>
<reference evidence="2" key="1">
    <citation type="submission" date="2020-10" db="EMBL/GenBank/DDBJ databases">
        <authorList>
            <person name="Gilroy R."/>
        </authorList>
    </citation>
    <scope>NUCLEOTIDE SEQUENCE</scope>
    <source>
        <strain evidence="2">3924</strain>
    </source>
</reference>
<keyword evidence="1" id="KW-0472">Membrane</keyword>
<comment type="caution">
    <text evidence="2">The sequence shown here is derived from an EMBL/GenBank/DDBJ whole genome shotgun (WGS) entry which is preliminary data.</text>
</comment>
<dbReference type="EMBL" id="JADIMV010000006">
    <property type="protein sequence ID" value="MBO8439086.1"/>
    <property type="molecule type" value="Genomic_DNA"/>
</dbReference>
<gene>
    <name evidence="2" type="ORF">IAC51_00365</name>
</gene>